<name>A0ACC1IL05_9FUNG</name>
<sequence>MSIGNLPAGTTSTSSTSGNNNEDLPKVQLESKEDVLFLQKQLNEYLAQSLEKNATLRDGLFNDEQREEARQLVLQSMRKWTESIWQKAGPSMSINGFAFEDAMKEKDRVEPLDEGLKNEVQDLRNEVDELLLSSAAKRRTVPNQLEKLASDSVWRESMASEITREIRGVVIPEEAELPYVDDRVNGEFESALSLAQKIKVSVPETTAKIQRLAGTLQSTKEHIKKSAVEDREVRDILLGSSLATGNYASEDSQQLAHKAALLSISSDN</sequence>
<reference evidence="1" key="1">
    <citation type="submission" date="2022-07" db="EMBL/GenBank/DDBJ databases">
        <title>Phylogenomic reconstructions and comparative analyses of Kickxellomycotina fungi.</title>
        <authorList>
            <person name="Reynolds N.K."/>
            <person name="Stajich J.E."/>
            <person name="Barry K."/>
            <person name="Grigoriev I.V."/>
            <person name="Crous P."/>
            <person name="Smith M.E."/>
        </authorList>
    </citation>
    <scope>NUCLEOTIDE SEQUENCE</scope>
    <source>
        <strain evidence="1">Benny 63K</strain>
    </source>
</reference>
<dbReference type="EMBL" id="JANBPG010000587">
    <property type="protein sequence ID" value="KAJ1895287.1"/>
    <property type="molecule type" value="Genomic_DNA"/>
</dbReference>
<organism evidence="1 2">
    <name type="scientific">Kickxella alabastrina</name>
    <dbReference type="NCBI Taxonomy" id="61397"/>
    <lineage>
        <taxon>Eukaryota</taxon>
        <taxon>Fungi</taxon>
        <taxon>Fungi incertae sedis</taxon>
        <taxon>Zoopagomycota</taxon>
        <taxon>Kickxellomycotina</taxon>
        <taxon>Kickxellomycetes</taxon>
        <taxon>Kickxellales</taxon>
        <taxon>Kickxellaceae</taxon>
        <taxon>Kickxella</taxon>
    </lineage>
</organism>
<comment type="caution">
    <text evidence="1">The sequence shown here is derived from an EMBL/GenBank/DDBJ whole genome shotgun (WGS) entry which is preliminary data.</text>
</comment>
<dbReference type="Proteomes" id="UP001150581">
    <property type="component" value="Unassembled WGS sequence"/>
</dbReference>
<evidence type="ECO:0000313" key="2">
    <source>
        <dbReference type="Proteomes" id="UP001150581"/>
    </source>
</evidence>
<keyword evidence="2" id="KW-1185">Reference proteome</keyword>
<evidence type="ECO:0000313" key="1">
    <source>
        <dbReference type="EMBL" id="KAJ1895287.1"/>
    </source>
</evidence>
<gene>
    <name evidence="1" type="ORF">LPJ66_004686</name>
</gene>
<proteinExistence type="predicted"/>
<protein>
    <submittedName>
        <fullName evidence="1">Uncharacterized protein</fullName>
    </submittedName>
</protein>
<accession>A0ACC1IL05</accession>